<evidence type="ECO:0000313" key="2">
    <source>
        <dbReference type="EMBL" id="KAF7333566.1"/>
    </source>
</evidence>
<dbReference type="AlphaFoldDB" id="A0A8H7CEK1"/>
<feature type="transmembrane region" description="Helical" evidence="1">
    <location>
        <begin position="23"/>
        <end position="46"/>
    </location>
</feature>
<keyword evidence="1" id="KW-1133">Transmembrane helix</keyword>
<evidence type="ECO:0000256" key="1">
    <source>
        <dbReference type="SAM" id="Phobius"/>
    </source>
</evidence>
<evidence type="ECO:0000313" key="3">
    <source>
        <dbReference type="Proteomes" id="UP000623467"/>
    </source>
</evidence>
<keyword evidence="3" id="KW-1185">Reference proteome</keyword>
<keyword evidence="1" id="KW-0812">Transmembrane</keyword>
<comment type="caution">
    <text evidence="2">The sequence shown here is derived from an EMBL/GenBank/DDBJ whole genome shotgun (WGS) entry which is preliminary data.</text>
</comment>
<reference evidence="2" key="1">
    <citation type="submission" date="2020-05" db="EMBL/GenBank/DDBJ databases">
        <title>Mycena genomes resolve the evolution of fungal bioluminescence.</title>
        <authorList>
            <person name="Tsai I.J."/>
        </authorList>
    </citation>
    <scope>NUCLEOTIDE SEQUENCE</scope>
    <source>
        <strain evidence="2">160909Yilan</strain>
    </source>
</reference>
<proteinExistence type="predicted"/>
<gene>
    <name evidence="2" type="ORF">MSAN_02415600</name>
</gene>
<protein>
    <submittedName>
        <fullName evidence="2">Uncharacterized protein</fullName>
    </submittedName>
</protein>
<organism evidence="2 3">
    <name type="scientific">Mycena sanguinolenta</name>
    <dbReference type="NCBI Taxonomy" id="230812"/>
    <lineage>
        <taxon>Eukaryota</taxon>
        <taxon>Fungi</taxon>
        <taxon>Dikarya</taxon>
        <taxon>Basidiomycota</taxon>
        <taxon>Agaricomycotina</taxon>
        <taxon>Agaricomycetes</taxon>
        <taxon>Agaricomycetidae</taxon>
        <taxon>Agaricales</taxon>
        <taxon>Marasmiineae</taxon>
        <taxon>Mycenaceae</taxon>
        <taxon>Mycena</taxon>
    </lineage>
</organism>
<dbReference type="Proteomes" id="UP000623467">
    <property type="component" value="Unassembled WGS sequence"/>
</dbReference>
<keyword evidence="1" id="KW-0472">Membrane</keyword>
<dbReference type="EMBL" id="JACAZH010000054">
    <property type="protein sequence ID" value="KAF7333566.1"/>
    <property type="molecule type" value="Genomic_DNA"/>
</dbReference>
<sequence>MSAPVVNIATYDALPMHGQFTDIYSLAVVFWLVLFFTVLQWSLYFFQSLHGPFTYIIVFCNTFWFSLSHGSSCHLMLWSSESVPLGGQDNIRRCLAALFAGFVQQEFLVQQRISDRYNKSRCTEQGRVEDTRSRKGGNMAALMGQVDNTQ</sequence>
<accession>A0A8H7CEK1</accession>
<name>A0A8H7CEK1_9AGAR</name>